<dbReference type="KEGG" id="rpe:RPE_1175"/>
<protein>
    <submittedName>
        <fullName evidence="1">Flagellar FlaF family protein</fullName>
    </submittedName>
</protein>
<dbReference type="InterPro" id="IPR010845">
    <property type="entry name" value="FlaF"/>
</dbReference>
<keyword evidence="1" id="KW-0969">Cilium</keyword>
<dbReference type="Pfam" id="PF07309">
    <property type="entry name" value="FlaF"/>
    <property type="match status" value="1"/>
</dbReference>
<name>Q07SF7_RHOP5</name>
<sequence>MTLSSYDNMIEDSAHEARAREYQALDHGIDLLKRLQNGDLQPFEQTEALLFMRKLWTFFVQDLSSPKNGLPESLRAELISIGLWVIKEADRIRQEKATDIDDLIAINTIIRDSLT</sequence>
<reference evidence="1" key="1">
    <citation type="submission" date="2006-09" db="EMBL/GenBank/DDBJ databases">
        <title>Complete sequence of Rhodopseudomonas palustris BisA53.</title>
        <authorList>
            <consortium name="US DOE Joint Genome Institute"/>
            <person name="Copeland A."/>
            <person name="Lucas S."/>
            <person name="Lapidus A."/>
            <person name="Barry K."/>
            <person name="Detter J.C."/>
            <person name="Glavina del Rio T."/>
            <person name="Hammon N."/>
            <person name="Israni S."/>
            <person name="Dalin E."/>
            <person name="Tice H."/>
            <person name="Pitluck S."/>
            <person name="Chain P."/>
            <person name="Malfatti S."/>
            <person name="Shin M."/>
            <person name="Vergez L."/>
            <person name="Schmutz J."/>
            <person name="Larimer F."/>
            <person name="Land M."/>
            <person name="Hauser L."/>
            <person name="Pelletier D.A."/>
            <person name="Kyrpides N."/>
            <person name="Kim E."/>
            <person name="Harwood C.S."/>
            <person name="Oda Y."/>
            <person name="Richardson P."/>
        </authorList>
    </citation>
    <scope>NUCLEOTIDE SEQUENCE [LARGE SCALE GENOMIC DNA]</scope>
    <source>
        <strain evidence="1">BisA53</strain>
    </source>
</reference>
<dbReference type="eggNOG" id="COG5442">
    <property type="taxonomic scope" value="Bacteria"/>
</dbReference>
<dbReference type="EMBL" id="CP000463">
    <property type="protein sequence ID" value="ABJ05127.1"/>
    <property type="molecule type" value="Genomic_DNA"/>
</dbReference>
<dbReference type="HOGENOM" id="CLU_141460_3_0_5"/>
<gene>
    <name evidence="1" type="ordered locus">RPE_1175</name>
</gene>
<dbReference type="STRING" id="316055.RPE_1175"/>
<dbReference type="AlphaFoldDB" id="Q07SF7"/>
<proteinExistence type="predicted"/>
<dbReference type="NCBIfam" id="NF009434">
    <property type="entry name" value="PRK12793.1"/>
    <property type="match status" value="1"/>
</dbReference>
<dbReference type="GO" id="GO:0044781">
    <property type="term" value="P:bacterial-type flagellum organization"/>
    <property type="evidence" value="ECO:0007669"/>
    <property type="project" value="InterPro"/>
</dbReference>
<organism evidence="1">
    <name type="scientific">Rhodopseudomonas palustris (strain BisA53)</name>
    <dbReference type="NCBI Taxonomy" id="316055"/>
    <lineage>
        <taxon>Bacteria</taxon>
        <taxon>Pseudomonadati</taxon>
        <taxon>Pseudomonadota</taxon>
        <taxon>Alphaproteobacteria</taxon>
        <taxon>Hyphomicrobiales</taxon>
        <taxon>Nitrobacteraceae</taxon>
        <taxon>Rhodopseudomonas</taxon>
    </lineage>
</organism>
<evidence type="ECO:0000313" key="1">
    <source>
        <dbReference type="EMBL" id="ABJ05127.1"/>
    </source>
</evidence>
<keyword evidence="1" id="KW-0966">Cell projection</keyword>
<keyword evidence="1" id="KW-0282">Flagellum</keyword>
<dbReference type="OrthoDB" id="9808944at2"/>
<accession>Q07SF7</accession>